<comment type="caution">
    <text evidence="2">The sequence shown here is derived from an EMBL/GenBank/DDBJ whole genome shotgun (WGS) entry which is preliminary data.</text>
</comment>
<evidence type="ECO:0000313" key="2">
    <source>
        <dbReference type="EMBL" id="KAK9008528.1"/>
    </source>
</evidence>
<organism evidence="2 3">
    <name type="scientific">Hibiscus sabdariffa</name>
    <name type="common">roselle</name>
    <dbReference type="NCBI Taxonomy" id="183260"/>
    <lineage>
        <taxon>Eukaryota</taxon>
        <taxon>Viridiplantae</taxon>
        <taxon>Streptophyta</taxon>
        <taxon>Embryophyta</taxon>
        <taxon>Tracheophyta</taxon>
        <taxon>Spermatophyta</taxon>
        <taxon>Magnoliopsida</taxon>
        <taxon>eudicotyledons</taxon>
        <taxon>Gunneridae</taxon>
        <taxon>Pentapetalae</taxon>
        <taxon>rosids</taxon>
        <taxon>malvids</taxon>
        <taxon>Malvales</taxon>
        <taxon>Malvaceae</taxon>
        <taxon>Malvoideae</taxon>
        <taxon>Hibiscus</taxon>
    </lineage>
</organism>
<reference evidence="2 3" key="1">
    <citation type="journal article" date="2024" name="G3 (Bethesda)">
        <title>Genome assembly of Hibiscus sabdariffa L. provides insights into metabolisms of medicinal natural products.</title>
        <authorList>
            <person name="Kim T."/>
        </authorList>
    </citation>
    <scope>NUCLEOTIDE SEQUENCE [LARGE SCALE GENOMIC DNA]</scope>
    <source>
        <strain evidence="2">TK-2024</strain>
        <tissue evidence="2">Old leaves</tissue>
    </source>
</reference>
<feature type="region of interest" description="Disordered" evidence="1">
    <location>
        <begin position="31"/>
        <end position="56"/>
    </location>
</feature>
<sequence>MIRDEQQQNPLSSFLKRYKEAIISRIVALNTEKTEQSSESESSDDSQSVATQTSSDVEIHMVVLGVKTEEFNPMDTNASPSASTPPPFQINSGKHYLPSMISLLQDGLKGFKNFKRG</sequence>
<dbReference type="Proteomes" id="UP001396334">
    <property type="component" value="Unassembled WGS sequence"/>
</dbReference>
<dbReference type="EMBL" id="JBBPBN010000026">
    <property type="protein sequence ID" value="KAK9008528.1"/>
    <property type="molecule type" value="Genomic_DNA"/>
</dbReference>
<keyword evidence="3" id="KW-1185">Reference proteome</keyword>
<feature type="region of interest" description="Disordered" evidence="1">
    <location>
        <begin position="72"/>
        <end position="92"/>
    </location>
</feature>
<proteinExistence type="predicted"/>
<gene>
    <name evidence="2" type="ORF">V6N11_075417</name>
</gene>
<protein>
    <submittedName>
        <fullName evidence="2">Uncharacterized protein</fullName>
    </submittedName>
</protein>
<name>A0ABR2R6X7_9ROSI</name>
<evidence type="ECO:0000313" key="3">
    <source>
        <dbReference type="Proteomes" id="UP001396334"/>
    </source>
</evidence>
<evidence type="ECO:0000256" key="1">
    <source>
        <dbReference type="SAM" id="MobiDB-lite"/>
    </source>
</evidence>
<accession>A0ABR2R6X7</accession>
<feature type="compositionally biased region" description="Low complexity" evidence="1">
    <location>
        <begin position="37"/>
        <end position="48"/>
    </location>
</feature>